<evidence type="ECO:0000256" key="2">
    <source>
        <dbReference type="ARBA" id="ARBA00022737"/>
    </source>
</evidence>
<evidence type="ECO:0000259" key="6">
    <source>
        <dbReference type="PROSITE" id="PS50023"/>
    </source>
</evidence>
<evidence type="ECO:0000313" key="8">
    <source>
        <dbReference type="EMBL" id="CAF1564802.1"/>
    </source>
</evidence>
<keyword evidence="4 5" id="KW-0440">LIM domain</keyword>
<evidence type="ECO:0000256" key="3">
    <source>
        <dbReference type="ARBA" id="ARBA00022833"/>
    </source>
</evidence>
<keyword evidence="2" id="KW-0677">Repeat</keyword>
<dbReference type="PROSITE" id="PS50023">
    <property type="entry name" value="LIM_DOMAIN_2"/>
    <property type="match status" value="3"/>
</dbReference>
<dbReference type="PROSITE" id="PS00478">
    <property type="entry name" value="LIM_DOMAIN_1"/>
    <property type="match status" value="2"/>
</dbReference>
<dbReference type="PANTHER" id="PTHR24205:SF4">
    <property type="entry name" value="PROTEIN ESPINAS"/>
    <property type="match status" value="1"/>
</dbReference>
<dbReference type="EMBL" id="CAJNOI010000450">
    <property type="protein sequence ID" value="CAF1281920.1"/>
    <property type="molecule type" value="Genomic_DNA"/>
</dbReference>
<dbReference type="InterPro" id="IPR001781">
    <property type="entry name" value="Znf_LIM"/>
</dbReference>
<evidence type="ECO:0000256" key="1">
    <source>
        <dbReference type="ARBA" id="ARBA00022723"/>
    </source>
</evidence>
<reference evidence="7" key="1">
    <citation type="submission" date="2021-02" db="EMBL/GenBank/DDBJ databases">
        <authorList>
            <person name="Nowell W R."/>
        </authorList>
    </citation>
    <scope>NUCLEOTIDE SEQUENCE</scope>
</reference>
<keyword evidence="1 5" id="KW-0479">Metal-binding</keyword>
<evidence type="ECO:0000313" key="9">
    <source>
        <dbReference type="Proteomes" id="UP000663832"/>
    </source>
</evidence>
<dbReference type="Gene3D" id="2.10.110.10">
    <property type="entry name" value="Cysteine Rich Protein"/>
    <property type="match status" value="3"/>
</dbReference>
<proteinExistence type="predicted"/>
<organism evidence="7 10">
    <name type="scientific">Adineta steineri</name>
    <dbReference type="NCBI Taxonomy" id="433720"/>
    <lineage>
        <taxon>Eukaryota</taxon>
        <taxon>Metazoa</taxon>
        <taxon>Spiralia</taxon>
        <taxon>Gnathifera</taxon>
        <taxon>Rotifera</taxon>
        <taxon>Eurotatoria</taxon>
        <taxon>Bdelloidea</taxon>
        <taxon>Adinetida</taxon>
        <taxon>Adinetidae</taxon>
        <taxon>Adineta</taxon>
    </lineage>
</organism>
<sequence>MFSIFDRCFRSSLRNVTCCFGLNSTQNTRTCTSCHNSFPAGSRITEFDGKQYHPDCFACADCRKPITSQFYPFNNEYLCSACHEARFPRKRCGKCGSVITSAGITFAGASYHAACFLCVTCKQPISAQSKISMVDGQPCCVKCYEDKHAKRCSRCQKAIVADVEYLEFEDKYWHKECFTCSKCQKCIAEESFYQDGNLILCKDCI</sequence>
<dbReference type="OrthoDB" id="274660at2759"/>
<dbReference type="SMART" id="SM00132">
    <property type="entry name" value="LIM"/>
    <property type="match status" value="3"/>
</dbReference>
<dbReference type="GO" id="GO:0005634">
    <property type="term" value="C:nucleus"/>
    <property type="evidence" value="ECO:0007669"/>
    <property type="project" value="TreeGrafter"/>
</dbReference>
<comment type="caution">
    <text evidence="7">The sequence shown here is derived from an EMBL/GenBank/DDBJ whole genome shotgun (WGS) entry which is preliminary data.</text>
</comment>
<name>A0A815CLI7_9BILA</name>
<dbReference type="CDD" id="cd08368">
    <property type="entry name" value="LIM"/>
    <property type="match status" value="1"/>
</dbReference>
<feature type="domain" description="LIM zinc-binding" evidence="6">
    <location>
        <begin position="29"/>
        <end position="89"/>
    </location>
</feature>
<dbReference type="GO" id="GO:0003712">
    <property type="term" value="F:transcription coregulator activity"/>
    <property type="evidence" value="ECO:0007669"/>
    <property type="project" value="TreeGrafter"/>
</dbReference>
<dbReference type="Proteomes" id="UP000663877">
    <property type="component" value="Unassembled WGS sequence"/>
</dbReference>
<evidence type="ECO:0000256" key="4">
    <source>
        <dbReference type="ARBA" id="ARBA00023038"/>
    </source>
</evidence>
<gene>
    <name evidence="7" type="ORF">BJG266_LOCUS31251</name>
    <name evidence="8" type="ORF">QVE165_LOCUS48239</name>
</gene>
<protein>
    <recommendedName>
        <fullName evidence="6">LIM zinc-binding domain-containing protein</fullName>
    </recommendedName>
</protein>
<keyword evidence="3 5" id="KW-0862">Zinc</keyword>
<dbReference type="PANTHER" id="PTHR24205">
    <property type="entry name" value="FOUR AND A HALF LIM DOMAINS PROTEIN"/>
    <property type="match status" value="1"/>
</dbReference>
<feature type="domain" description="LIM zinc-binding" evidence="6">
    <location>
        <begin position="90"/>
        <end position="149"/>
    </location>
</feature>
<keyword evidence="9" id="KW-1185">Reference proteome</keyword>
<dbReference type="GO" id="GO:0030018">
    <property type="term" value="C:Z disc"/>
    <property type="evidence" value="ECO:0007669"/>
    <property type="project" value="TreeGrafter"/>
</dbReference>
<dbReference type="Pfam" id="PF00412">
    <property type="entry name" value="LIM"/>
    <property type="match status" value="3"/>
</dbReference>
<dbReference type="EMBL" id="CAJNOM010000803">
    <property type="protein sequence ID" value="CAF1564802.1"/>
    <property type="molecule type" value="Genomic_DNA"/>
</dbReference>
<dbReference type="AlphaFoldDB" id="A0A815CLI7"/>
<dbReference type="Proteomes" id="UP000663832">
    <property type="component" value="Unassembled WGS sequence"/>
</dbReference>
<accession>A0A815CLI7</accession>
<evidence type="ECO:0000256" key="5">
    <source>
        <dbReference type="PROSITE-ProRule" id="PRU00125"/>
    </source>
</evidence>
<dbReference type="SUPFAM" id="SSF57716">
    <property type="entry name" value="Glucocorticoid receptor-like (DNA-binding domain)"/>
    <property type="match status" value="2"/>
</dbReference>
<dbReference type="GO" id="GO:0046872">
    <property type="term" value="F:metal ion binding"/>
    <property type="evidence" value="ECO:0007669"/>
    <property type="project" value="UniProtKB-KW"/>
</dbReference>
<evidence type="ECO:0000313" key="7">
    <source>
        <dbReference type="EMBL" id="CAF1281920.1"/>
    </source>
</evidence>
<evidence type="ECO:0000313" key="10">
    <source>
        <dbReference type="Proteomes" id="UP000663877"/>
    </source>
</evidence>
<feature type="domain" description="LIM zinc-binding" evidence="6">
    <location>
        <begin position="150"/>
        <end position="205"/>
    </location>
</feature>